<accession>A0AAT9GSQ3</accession>
<sequence>MIKFTICKEIGNEDKVWEIIKDPYKIPNYWKGTRELNIKEIGRNIYEGDIKFAFPSSGKVRIMVDDNSKRVIINYLSGPIRGIHEITIENKQLCSKWSVELSLLLKPMEKRTEEHFKSGTIHAIERIISEIT</sequence>
<dbReference type="AlphaFoldDB" id="A0AAT9GSQ3"/>
<dbReference type="KEGG" id="sjv:SJAV_17820"/>
<gene>
    <name evidence="1" type="ORF">SJAV_17820</name>
</gene>
<dbReference type="RefSeq" id="WP_369609397.1">
    <property type="nucleotide sequence ID" value="NZ_AP031322.1"/>
</dbReference>
<reference evidence="1" key="1">
    <citation type="submission" date="2024-03" db="EMBL/GenBank/DDBJ databases">
        <title>Complete genome sequence of Sulfurisphaera javensis strain KD-1.</title>
        <authorList>
            <person name="Sakai H."/>
            <person name="Nur N."/>
            <person name="Suwanto A."/>
            <person name="Kurosawa N."/>
        </authorList>
    </citation>
    <scope>NUCLEOTIDE SEQUENCE</scope>
    <source>
        <strain evidence="1">KD-1</strain>
    </source>
</reference>
<proteinExistence type="predicted"/>
<protein>
    <recommendedName>
        <fullName evidence="2">SRPBCC family protein</fullName>
    </recommendedName>
</protein>
<dbReference type="EMBL" id="AP031322">
    <property type="protein sequence ID" value="BFH73838.1"/>
    <property type="molecule type" value="Genomic_DNA"/>
</dbReference>
<evidence type="ECO:0008006" key="2">
    <source>
        <dbReference type="Google" id="ProtNLM"/>
    </source>
</evidence>
<organism evidence="1">
    <name type="scientific">Sulfurisphaera javensis</name>
    <dbReference type="NCBI Taxonomy" id="2049879"/>
    <lineage>
        <taxon>Archaea</taxon>
        <taxon>Thermoproteota</taxon>
        <taxon>Thermoprotei</taxon>
        <taxon>Sulfolobales</taxon>
        <taxon>Sulfolobaceae</taxon>
        <taxon>Sulfurisphaera</taxon>
    </lineage>
</organism>
<evidence type="ECO:0000313" key="1">
    <source>
        <dbReference type="EMBL" id="BFH73838.1"/>
    </source>
</evidence>
<name>A0AAT9GSQ3_9CREN</name>
<dbReference type="GeneID" id="92354735"/>